<accession>A0A0E2E3A0</accession>
<reference evidence="1" key="1">
    <citation type="submission" date="2012-01" db="EMBL/GenBank/DDBJ databases">
        <title>The Genome Sequence of Treponema denticola H-22.</title>
        <authorList>
            <consortium name="The Broad Institute Genome Sequencing Platform"/>
            <person name="Earl A."/>
            <person name="Ward D."/>
            <person name="Feldgarden M."/>
            <person name="Gevers D."/>
            <person name="Blanton J.M."/>
            <person name="Fenno C.J."/>
            <person name="Baranova O.V."/>
            <person name="Mathney J."/>
            <person name="Dewhirst F.E."/>
            <person name="Izard J."/>
            <person name="Young S.K."/>
            <person name="Zeng Q."/>
            <person name="Gargeya S."/>
            <person name="Fitzgerald M."/>
            <person name="Haas B."/>
            <person name="Abouelleil A."/>
            <person name="Alvarado L."/>
            <person name="Arachchi H.M."/>
            <person name="Berlin A."/>
            <person name="Chapman S.B."/>
            <person name="Gearin G."/>
            <person name="Goldberg J."/>
            <person name="Griggs A."/>
            <person name="Gujja S."/>
            <person name="Hansen M."/>
            <person name="Heiman D."/>
            <person name="Howarth C."/>
            <person name="Larimer J."/>
            <person name="Lui A."/>
            <person name="MacDonald P.J.P."/>
            <person name="McCowen C."/>
            <person name="Montmayeur A."/>
            <person name="Murphy C."/>
            <person name="Neiman D."/>
            <person name="Pearson M."/>
            <person name="Priest M."/>
            <person name="Roberts A."/>
            <person name="Saif S."/>
            <person name="Shea T."/>
            <person name="Sisk P."/>
            <person name="Stolte C."/>
            <person name="Sykes S."/>
            <person name="Wortman J."/>
            <person name="Nusbaum C."/>
            <person name="Birren B."/>
        </authorList>
    </citation>
    <scope>NUCLEOTIDE SEQUENCE [LARGE SCALE GENOMIC DNA]</scope>
    <source>
        <strain evidence="1">H-22</strain>
    </source>
</reference>
<dbReference type="PATRIC" id="fig|999432.5.peg.2057"/>
<evidence type="ECO:0008006" key="2">
    <source>
        <dbReference type="Google" id="ProtNLM"/>
    </source>
</evidence>
<proteinExistence type="predicted"/>
<gene>
    <name evidence="1" type="ORF">HMPREF9726_01981</name>
</gene>
<dbReference type="EMBL" id="AGDV01000020">
    <property type="protein sequence ID" value="EMB31601.1"/>
    <property type="molecule type" value="Genomic_DNA"/>
</dbReference>
<dbReference type="InterPro" id="IPR025412">
    <property type="entry name" value="DUF4304"/>
</dbReference>
<dbReference type="AlphaFoldDB" id="A0A0E2E3A0"/>
<dbReference type="HOGENOM" id="CLU_1271834_0_0_12"/>
<evidence type="ECO:0000313" key="1">
    <source>
        <dbReference type="EMBL" id="EMB31601.1"/>
    </source>
</evidence>
<comment type="caution">
    <text evidence="1">The sequence shown here is derived from an EMBL/GenBank/DDBJ whole genome shotgun (WGS) entry which is preliminary data.</text>
</comment>
<dbReference type="Proteomes" id="UP000011705">
    <property type="component" value="Chromosome"/>
</dbReference>
<dbReference type="Pfam" id="PF14137">
    <property type="entry name" value="DUF4304"/>
    <property type="match status" value="1"/>
</dbReference>
<protein>
    <recommendedName>
        <fullName evidence="2">DUF4304 domain-containing protein</fullName>
    </recommendedName>
</protein>
<sequence>MSEKPRVLFLKGCNEIAEVLIPHGFKTAQKGQAVSKRPNKDITLQLYFQSSHYNDENSVTIIPHITVYSKAVKIFDIKAYKNEYCTGIVWGKQLCYILGPEYKTWDLAKTNYAWTVSEIQKALTDTVLPLFDIFCKSPDEIIEYGIKQDLDISLSYFLVFGGKETAERVFQTKINQSRYKWQYMKLYNTLSNMNENEIDPNYNEFVGAGEFKMAYLQGLRLK</sequence>
<organism evidence="1">
    <name type="scientific">Treponema denticola H-22</name>
    <dbReference type="NCBI Taxonomy" id="999432"/>
    <lineage>
        <taxon>Bacteria</taxon>
        <taxon>Pseudomonadati</taxon>
        <taxon>Spirochaetota</taxon>
        <taxon>Spirochaetia</taxon>
        <taxon>Spirochaetales</taxon>
        <taxon>Treponemataceae</taxon>
        <taxon>Treponema</taxon>
    </lineage>
</organism>
<dbReference type="RefSeq" id="WP_002685326.1">
    <property type="nucleotide sequence ID" value="NZ_CM001795.1"/>
</dbReference>
<name>A0A0E2E3A0_TREDN</name>